<evidence type="ECO:0000313" key="1">
    <source>
        <dbReference type="EMBL" id="OMJ69738.1"/>
    </source>
</evidence>
<dbReference type="Proteomes" id="UP000187209">
    <property type="component" value="Unassembled WGS sequence"/>
</dbReference>
<evidence type="ECO:0000313" key="2">
    <source>
        <dbReference type="Proteomes" id="UP000187209"/>
    </source>
</evidence>
<comment type="caution">
    <text evidence="1">The sequence shown here is derived from an EMBL/GenBank/DDBJ whole genome shotgun (WGS) entry which is preliminary data.</text>
</comment>
<reference evidence="1 2" key="1">
    <citation type="submission" date="2016-11" db="EMBL/GenBank/DDBJ databases">
        <title>The macronuclear genome of Stentor coeruleus: a giant cell with tiny introns.</title>
        <authorList>
            <person name="Slabodnick M."/>
            <person name="Ruby J.G."/>
            <person name="Reiff S.B."/>
            <person name="Swart E.C."/>
            <person name="Gosai S."/>
            <person name="Prabakaran S."/>
            <person name="Witkowska E."/>
            <person name="Larue G.E."/>
            <person name="Fisher S."/>
            <person name="Freeman R.M."/>
            <person name="Gunawardena J."/>
            <person name="Chu W."/>
            <person name="Stover N.A."/>
            <person name="Gregory B.D."/>
            <person name="Nowacki M."/>
            <person name="Derisi J."/>
            <person name="Roy S.W."/>
            <person name="Marshall W.F."/>
            <person name="Sood P."/>
        </authorList>
    </citation>
    <scope>NUCLEOTIDE SEQUENCE [LARGE SCALE GENOMIC DNA]</scope>
    <source>
        <strain evidence="1">WM001</strain>
    </source>
</reference>
<proteinExistence type="predicted"/>
<dbReference type="AlphaFoldDB" id="A0A1R2AYZ8"/>
<protein>
    <submittedName>
        <fullName evidence="1">Uncharacterized protein</fullName>
    </submittedName>
</protein>
<organism evidence="1 2">
    <name type="scientific">Stentor coeruleus</name>
    <dbReference type="NCBI Taxonomy" id="5963"/>
    <lineage>
        <taxon>Eukaryota</taxon>
        <taxon>Sar</taxon>
        <taxon>Alveolata</taxon>
        <taxon>Ciliophora</taxon>
        <taxon>Postciliodesmatophora</taxon>
        <taxon>Heterotrichea</taxon>
        <taxon>Heterotrichida</taxon>
        <taxon>Stentoridae</taxon>
        <taxon>Stentor</taxon>
    </lineage>
</organism>
<keyword evidence="2" id="KW-1185">Reference proteome</keyword>
<dbReference type="EMBL" id="MPUH01001164">
    <property type="protein sequence ID" value="OMJ69738.1"/>
    <property type="molecule type" value="Genomic_DNA"/>
</dbReference>
<sequence length="361" mass="42757">MLFIYLNETIKSFAEYPGLQCSIKNFYLENHHEYDDSTLCSLFWMINRKDLNDEVFFMHLFDKLDKRIPEFDMKNFIYFVDGCSKKRNLIPNETIVKIQEKIKNLEGKYDSKDLSLVCNSFSKIHQEEVEDIEVFKVFERELLRLGPDIRLDAILSFLFCINKVILRYPSDTPNMMENILISRASELTPELLCKFLDVYSMLPAFYHYKNLYSVFENIILDNPEEYFLKSKTRCLSIAHAYSKLKGFNKIIGLFIKYFPTIPEDIKNNSDSLGYFLYSMLRKYPGQAYEAMLVQALFENSGKLSDLRKKKIIIGMIKRRSRNHFFLSNVQKLGVFWSRDEIFYVTEYAKRLENLGLIKINT</sequence>
<accession>A0A1R2AYZ8</accession>
<name>A0A1R2AYZ8_9CILI</name>
<gene>
    <name evidence="1" type="ORF">SteCoe_32463</name>
</gene>